<proteinExistence type="predicted"/>
<dbReference type="Gene3D" id="2.10.50.10">
    <property type="entry name" value="Tumor Necrosis Factor Receptor, subunit A, domain 2"/>
    <property type="match status" value="3"/>
</dbReference>
<dbReference type="GO" id="GO:0016020">
    <property type="term" value="C:membrane"/>
    <property type="evidence" value="ECO:0007669"/>
    <property type="project" value="InterPro"/>
</dbReference>
<evidence type="ECO:0000259" key="3">
    <source>
        <dbReference type="PROSITE" id="PS50287"/>
    </source>
</evidence>
<dbReference type="EMBL" id="JAEAOA010001847">
    <property type="protein sequence ID" value="KAK3582007.1"/>
    <property type="molecule type" value="Genomic_DNA"/>
</dbReference>
<dbReference type="SUPFAM" id="SSF56487">
    <property type="entry name" value="SRCR-like"/>
    <property type="match status" value="1"/>
</dbReference>
<comment type="caution">
    <text evidence="2">Lacks conserved residue(s) required for the propagation of feature annotation.</text>
</comment>
<dbReference type="SUPFAM" id="SSF57184">
    <property type="entry name" value="Growth factor receptor domain"/>
    <property type="match status" value="1"/>
</dbReference>
<dbReference type="InterPro" id="IPR009030">
    <property type="entry name" value="Growth_fac_rcpt_cys_sf"/>
</dbReference>
<gene>
    <name evidence="4" type="ORF">CHS0354_030957</name>
</gene>
<evidence type="ECO:0000256" key="2">
    <source>
        <dbReference type="PROSITE-ProRule" id="PRU00196"/>
    </source>
</evidence>
<dbReference type="SMART" id="SM00202">
    <property type="entry name" value="SR"/>
    <property type="match status" value="1"/>
</dbReference>
<evidence type="ECO:0000256" key="1">
    <source>
        <dbReference type="ARBA" id="ARBA00023157"/>
    </source>
</evidence>
<comment type="caution">
    <text evidence="4">The sequence shown here is derived from an EMBL/GenBank/DDBJ whole genome shotgun (WGS) entry which is preliminary data.</text>
</comment>
<protein>
    <recommendedName>
        <fullName evidence="3">SRCR domain-containing protein</fullName>
    </recommendedName>
</protein>
<dbReference type="PANTHER" id="PTHR46967:SF3">
    <property type="match status" value="1"/>
</dbReference>
<dbReference type="InterPro" id="IPR036772">
    <property type="entry name" value="SRCR-like_dom_sf"/>
</dbReference>
<dbReference type="PRINTS" id="PR00258">
    <property type="entry name" value="SPERACTRCPTR"/>
</dbReference>
<sequence length="330" mass="36609">MPQSSLFVCFAQREPTLINQVQLSADFVKSEPLRIQVDKPHAYHVEKTGQQFYMDWYLKKSVTLIIILQFDWLVDRPTSKEESKCITMDYGAKYVMTRGMIMMLPLCVGCWDIGATAVCCAIFGFNSSLQIAFDEVNCLGNEGSIYSCNHNGWFSHDCGHNEDAGVRCDCIPGITYENHICQSCPAGYYRNFTNQMFCIACPVGQYQNKTDQLDCNYCPVGTYQNQTGQITCQDCPLGTYQNAIGQSICVLCPKGTYSNQSGAVGCSGCEVGTYQNSSGQASCLPCGENRTSNIHGLVSEEECYIGNVSSLLGGLWMKYSHKNTTYVECI</sequence>
<keyword evidence="1 2" id="KW-1015">Disulfide bond</keyword>
<dbReference type="Pfam" id="PF07699">
    <property type="entry name" value="Ephrin_rec_like"/>
    <property type="match status" value="2"/>
</dbReference>
<dbReference type="PANTHER" id="PTHR46967">
    <property type="entry name" value="INSULIN-LIKE GROWTH FACTOR BINDING PROTEIN,N-TERMINAL"/>
    <property type="match status" value="1"/>
</dbReference>
<keyword evidence="5" id="KW-1185">Reference proteome</keyword>
<feature type="disulfide bond" evidence="2">
    <location>
        <begin position="138"/>
        <end position="148"/>
    </location>
</feature>
<feature type="domain" description="SRCR" evidence="3">
    <location>
        <begin position="91"/>
        <end position="169"/>
    </location>
</feature>
<dbReference type="Proteomes" id="UP001195483">
    <property type="component" value="Unassembled WGS sequence"/>
</dbReference>
<reference evidence="4" key="3">
    <citation type="submission" date="2023-05" db="EMBL/GenBank/DDBJ databases">
        <authorList>
            <person name="Smith C.H."/>
        </authorList>
    </citation>
    <scope>NUCLEOTIDE SEQUENCE</scope>
    <source>
        <strain evidence="4">CHS0354</strain>
        <tissue evidence="4">Mantle</tissue>
    </source>
</reference>
<dbReference type="Gene3D" id="3.10.250.10">
    <property type="entry name" value="SRCR-like domain"/>
    <property type="match status" value="1"/>
</dbReference>
<dbReference type="PROSITE" id="PS50287">
    <property type="entry name" value="SRCR_2"/>
    <property type="match status" value="1"/>
</dbReference>
<dbReference type="SMART" id="SM01411">
    <property type="entry name" value="Ephrin_rec_like"/>
    <property type="match status" value="3"/>
</dbReference>
<dbReference type="InterPro" id="IPR001190">
    <property type="entry name" value="SRCR"/>
</dbReference>
<dbReference type="AlphaFoldDB" id="A0AAE0RYE5"/>
<organism evidence="4 5">
    <name type="scientific">Potamilus streckersoni</name>
    <dbReference type="NCBI Taxonomy" id="2493646"/>
    <lineage>
        <taxon>Eukaryota</taxon>
        <taxon>Metazoa</taxon>
        <taxon>Spiralia</taxon>
        <taxon>Lophotrochozoa</taxon>
        <taxon>Mollusca</taxon>
        <taxon>Bivalvia</taxon>
        <taxon>Autobranchia</taxon>
        <taxon>Heteroconchia</taxon>
        <taxon>Palaeoheterodonta</taxon>
        <taxon>Unionida</taxon>
        <taxon>Unionoidea</taxon>
        <taxon>Unionidae</taxon>
        <taxon>Ambleminae</taxon>
        <taxon>Lampsilini</taxon>
        <taxon>Potamilus</taxon>
    </lineage>
</organism>
<reference evidence="4" key="2">
    <citation type="journal article" date="2021" name="Genome Biol. Evol.">
        <title>Developing a high-quality reference genome for a parasitic bivalve with doubly uniparental inheritance (Bivalvia: Unionida).</title>
        <authorList>
            <person name="Smith C.H."/>
        </authorList>
    </citation>
    <scope>NUCLEOTIDE SEQUENCE</scope>
    <source>
        <strain evidence="4">CHS0354</strain>
        <tissue evidence="4">Mantle</tissue>
    </source>
</reference>
<evidence type="ECO:0000313" key="4">
    <source>
        <dbReference type="EMBL" id="KAK3582007.1"/>
    </source>
</evidence>
<dbReference type="InterPro" id="IPR011641">
    <property type="entry name" value="Tyr-kin_ephrin_A/B_rcpt-like"/>
</dbReference>
<name>A0AAE0RYE5_9BIVA</name>
<accession>A0AAE0RYE5</accession>
<evidence type="ECO:0000313" key="5">
    <source>
        <dbReference type="Proteomes" id="UP001195483"/>
    </source>
</evidence>
<dbReference type="Pfam" id="PF00530">
    <property type="entry name" value="SRCR"/>
    <property type="match status" value="1"/>
</dbReference>
<reference evidence="4" key="1">
    <citation type="journal article" date="2021" name="Genome Biol. Evol.">
        <title>A High-Quality Reference Genome for a Parasitic Bivalve with Doubly Uniparental Inheritance (Bivalvia: Unionida).</title>
        <authorList>
            <person name="Smith C.H."/>
        </authorList>
    </citation>
    <scope>NUCLEOTIDE SEQUENCE</scope>
    <source>
        <strain evidence="4">CHS0354</strain>
    </source>
</reference>